<dbReference type="EMBL" id="QBKP01000046">
    <property type="protein sequence ID" value="PTX38104.1"/>
    <property type="molecule type" value="Genomic_DNA"/>
</dbReference>
<accession>A0A2T6A2R3</accession>
<reference evidence="1 2" key="1">
    <citation type="submission" date="2018-04" db="EMBL/GenBank/DDBJ databases">
        <title>Genomic Encyclopedia of Archaeal and Bacterial Type Strains, Phase II (KMG-II): from individual species to whole genera.</title>
        <authorList>
            <person name="Goeker M."/>
        </authorList>
    </citation>
    <scope>NUCLEOTIDE SEQUENCE [LARGE SCALE GENOMIC DNA]</scope>
    <source>
        <strain evidence="1 2">DSM 21823</strain>
    </source>
</reference>
<dbReference type="Proteomes" id="UP000244224">
    <property type="component" value="Unassembled WGS sequence"/>
</dbReference>
<sequence length="140" mass="14461">MSIDWSKTLTAEARAATALEAAKAEARVTLAAAVTAARATLITDLPGQSMIYLAKEAEARAWMADPTPDPAAYPLLSAELGITAPDAASLAQIWLNLATLWRSTAADLEALRLTASAAIDAATTLEEVGAAVSQLVQVQG</sequence>
<name>A0A2T6A2R3_9RHOB</name>
<evidence type="ECO:0000313" key="1">
    <source>
        <dbReference type="EMBL" id="PTX38104.1"/>
    </source>
</evidence>
<gene>
    <name evidence="1" type="ORF">C8N34_1466</name>
</gene>
<proteinExistence type="predicted"/>
<organism evidence="1 2">
    <name type="scientific">Gemmobacter caeni</name>
    <dbReference type="NCBI Taxonomy" id="589035"/>
    <lineage>
        <taxon>Bacteria</taxon>
        <taxon>Pseudomonadati</taxon>
        <taxon>Pseudomonadota</taxon>
        <taxon>Alphaproteobacteria</taxon>
        <taxon>Rhodobacterales</taxon>
        <taxon>Paracoccaceae</taxon>
        <taxon>Gemmobacter</taxon>
    </lineage>
</organism>
<keyword evidence="2" id="KW-1185">Reference proteome</keyword>
<evidence type="ECO:0000313" key="2">
    <source>
        <dbReference type="Proteomes" id="UP000244224"/>
    </source>
</evidence>
<dbReference type="AlphaFoldDB" id="A0A2T6A2R3"/>
<comment type="caution">
    <text evidence="1">The sequence shown here is derived from an EMBL/GenBank/DDBJ whole genome shotgun (WGS) entry which is preliminary data.</text>
</comment>
<evidence type="ECO:0008006" key="3">
    <source>
        <dbReference type="Google" id="ProtNLM"/>
    </source>
</evidence>
<protein>
    <recommendedName>
        <fullName evidence="3">Phasin protein</fullName>
    </recommendedName>
</protein>
<dbReference type="RefSeq" id="WP_108131003.1">
    <property type="nucleotide sequence ID" value="NZ_QBKP01000046.1"/>
</dbReference>